<keyword evidence="1" id="KW-0472">Membrane</keyword>
<feature type="transmembrane region" description="Helical" evidence="1">
    <location>
        <begin position="21"/>
        <end position="42"/>
    </location>
</feature>
<reference evidence="2" key="1">
    <citation type="submission" date="2021-12" db="EMBL/GenBank/DDBJ databases">
        <title>Discovery of the Pendulisporaceae a myxobacterial family with distinct sporulation behavior and unique specialized metabolism.</title>
        <authorList>
            <person name="Garcia R."/>
            <person name="Popoff A."/>
            <person name="Bader C.D."/>
            <person name="Loehr J."/>
            <person name="Walesch S."/>
            <person name="Walt C."/>
            <person name="Boldt J."/>
            <person name="Bunk B."/>
            <person name="Haeckl F.J.F.P.J."/>
            <person name="Gunesch A.P."/>
            <person name="Birkelbach J."/>
            <person name="Nuebel U."/>
            <person name="Pietschmann T."/>
            <person name="Bach T."/>
            <person name="Mueller R."/>
        </authorList>
    </citation>
    <scope>NUCLEOTIDE SEQUENCE</scope>
    <source>
        <strain evidence="2">MSr11367</strain>
    </source>
</reference>
<dbReference type="RefSeq" id="WP_394835412.1">
    <property type="nucleotide sequence ID" value="NZ_CP089983.1"/>
</dbReference>
<keyword evidence="1" id="KW-1133">Transmembrane helix</keyword>
<sequence>MDSLPTAALEAPDLTRLFRRAPCFAGAGVFAAGAGSLAYFLASGSAPGWLALGAASAAALLGAGLVCVSQREACSACHDELVETHATLSLEVQEQVRVAVLAAKTGDLDWVLLLQGLPLAPRQARRTATLELAYCPTCRLVGKLSSGQRWRASDGSMVRHELSPPVVLSGPSLASVLEVISMRNMARTRAIYGNSQ</sequence>
<protein>
    <recommendedName>
        <fullName evidence="4">Transmembrane protein</fullName>
    </recommendedName>
</protein>
<evidence type="ECO:0000313" key="3">
    <source>
        <dbReference type="Proteomes" id="UP001374803"/>
    </source>
</evidence>
<dbReference type="Proteomes" id="UP001374803">
    <property type="component" value="Chromosome"/>
</dbReference>
<evidence type="ECO:0000313" key="2">
    <source>
        <dbReference type="EMBL" id="WXB05764.1"/>
    </source>
</evidence>
<proteinExistence type="predicted"/>
<keyword evidence="1" id="KW-0812">Transmembrane</keyword>
<name>A0ABZ2L4B1_9BACT</name>
<evidence type="ECO:0000256" key="1">
    <source>
        <dbReference type="SAM" id="Phobius"/>
    </source>
</evidence>
<keyword evidence="3" id="KW-1185">Reference proteome</keyword>
<gene>
    <name evidence="2" type="ORF">LVJ94_00610</name>
</gene>
<dbReference type="EMBL" id="CP089983">
    <property type="protein sequence ID" value="WXB05764.1"/>
    <property type="molecule type" value="Genomic_DNA"/>
</dbReference>
<evidence type="ECO:0008006" key="4">
    <source>
        <dbReference type="Google" id="ProtNLM"/>
    </source>
</evidence>
<feature type="transmembrane region" description="Helical" evidence="1">
    <location>
        <begin position="48"/>
        <end position="68"/>
    </location>
</feature>
<accession>A0ABZ2L4B1</accession>
<organism evidence="2 3">
    <name type="scientific">Pendulispora rubella</name>
    <dbReference type="NCBI Taxonomy" id="2741070"/>
    <lineage>
        <taxon>Bacteria</taxon>
        <taxon>Pseudomonadati</taxon>
        <taxon>Myxococcota</taxon>
        <taxon>Myxococcia</taxon>
        <taxon>Myxococcales</taxon>
        <taxon>Sorangiineae</taxon>
        <taxon>Pendulisporaceae</taxon>
        <taxon>Pendulispora</taxon>
    </lineage>
</organism>